<comment type="caution">
    <text evidence="11">The sequence shown here is derived from an EMBL/GenBank/DDBJ whole genome shotgun (WGS) entry which is preliminary data.</text>
</comment>
<dbReference type="GO" id="GO:0003729">
    <property type="term" value="F:mRNA binding"/>
    <property type="evidence" value="ECO:0007669"/>
    <property type="project" value="TreeGrafter"/>
</dbReference>
<gene>
    <name evidence="11" type="ORF">RHSIM_Rhsim04G0002900</name>
</gene>
<keyword evidence="12" id="KW-1185">Reference proteome</keyword>
<dbReference type="InterPro" id="IPR003890">
    <property type="entry name" value="MIF4G-like_typ-3"/>
</dbReference>
<keyword evidence="5" id="KW-0539">Nucleus</keyword>
<evidence type="ECO:0000256" key="2">
    <source>
        <dbReference type="ARBA" id="ARBA00007413"/>
    </source>
</evidence>
<sequence length="1007" mass="113818">MMSSWKSLVLRIGEKCPEYGGITDSKDHIETCFGVIRRELEHSGMDILTVGIRHYLHADVFASFYLYWQFLLQCAEQLPHKIPLYATLVGLLNLENEDFGRKVVENTHTNLQFMEASASEIVSNANTDSFCSRASCGGMIISDAMKNHPVFHGFIVNKLCCQPAFWSVLVSFQDALDSGNCNSIRIWMRFLTAMMCSKVVQPNSLVFAYEALLSSAATTVDEEKGNPAWQACADFYITCVLSCLPWGGAELVEHTGWQSDYLADSQAYAPLIASGDPRFFCEHVTPHSQQVPDDIQSVMSGVQGYFSLRRRVSDSGFSVFKDADDTENALDEKDFLEDLWGRIQDLSNRGWKLDSVPRPHLSFEAQLVAGKSHDLAQISCPKPPDPPAVLSAVACGKQKHEAELKYPQRIRRLDIFPTSKMEDIQPIDRFVVEEYLLDVLLYLNGWEQELSQLVISMLKPGLIRSWDKLEPTSRKECAFYMVGLPVTFRYEYLMAETIFSQLLFLPHPPFKPMYYTLVIIDLCKSLPGAFPAVVAGAVRALFDKIDDLDMECRTRLILWFSHHLSNFQFVWPWEEWAFVLDLPKWAPQRVFVQEVLEREVRLSYWDKVKQSIENAPALEELLPPKGVPNFKYGGEGGRDGTEHALSSELSGMVKGRQTVREIISWMEESVIPAHGFEITLSVIVQTLLDIGSKSFTHLITVLERYGQVIARICPDQDKQVMLIDEVSSYWKNSAQLTAITIDRMMGYRLISNMAIVRWVFSPVNFELFHTSDRLWEILRNAVNKTYNRICDLRKEISTLKKGVVSAEEAATKAKAELEGAESQLTLMDGEPVLGENPVRLKRLKARAEKTKEEEVSARESLEAKEALLARALDENEALFLSLFKNFSTVMTERLDDAFRDGALQQPSQADEMAIDLEDTSAMELDKENAKPEKSHSNGGSAGNGYKVGEKEQWCLSTLGCVKALTRQYASEIWLYMEKLDAEALSGDAHPLFRKAVYSGLRRPLNGL</sequence>
<evidence type="ECO:0000256" key="3">
    <source>
        <dbReference type="ARBA" id="ARBA00022664"/>
    </source>
</evidence>
<dbReference type="PANTHER" id="PTHR12412:SF2">
    <property type="entry name" value="NUCLEAR CAP-BINDING PROTEIN SUBUNIT 1"/>
    <property type="match status" value="1"/>
</dbReference>
<dbReference type="Pfam" id="PF02854">
    <property type="entry name" value="MIF4G"/>
    <property type="match status" value="1"/>
</dbReference>
<dbReference type="EMBL" id="WJXA01000004">
    <property type="protein sequence ID" value="KAF7145416.1"/>
    <property type="molecule type" value="Genomic_DNA"/>
</dbReference>
<comment type="similarity">
    <text evidence="2">Belongs to the NCBP1 family.</text>
</comment>
<dbReference type="Gene3D" id="1.25.40.180">
    <property type="match status" value="4"/>
</dbReference>
<dbReference type="InterPro" id="IPR016024">
    <property type="entry name" value="ARM-type_fold"/>
</dbReference>
<keyword evidence="3" id="KW-0507">mRNA processing</keyword>
<dbReference type="InterPro" id="IPR015172">
    <property type="entry name" value="MIF4G-like_typ-1"/>
</dbReference>
<dbReference type="Pfam" id="PF09090">
    <property type="entry name" value="MIF4G_like_2"/>
    <property type="match status" value="1"/>
</dbReference>
<dbReference type="GO" id="GO:0000184">
    <property type="term" value="P:nuclear-transcribed mRNA catabolic process, nonsense-mediated decay"/>
    <property type="evidence" value="ECO:0007669"/>
    <property type="project" value="TreeGrafter"/>
</dbReference>
<feature type="compositionally biased region" description="Basic and acidic residues" evidence="7">
    <location>
        <begin position="923"/>
        <end position="935"/>
    </location>
</feature>
<dbReference type="Proteomes" id="UP000626092">
    <property type="component" value="Unassembled WGS sequence"/>
</dbReference>
<protein>
    <recommendedName>
        <fullName evidence="13">ABH1</fullName>
    </recommendedName>
</protein>
<evidence type="ECO:0000256" key="4">
    <source>
        <dbReference type="ARBA" id="ARBA00023187"/>
    </source>
</evidence>
<feature type="domain" description="MIF4G-like type 1" evidence="9">
    <location>
        <begin position="486"/>
        <end position="612"/>
    </location>
</feature>
<dbReference type="GO" id="GO:0005634">
    <property type="term" value="C:nucleus"/>
    <property type="evidence" value="ECO:0007669"/>
    <property type="project" value="UniProtKB-SubCell"/>
</dbReference>
<dbReference type="GO" id="GO:0006406">
    <property type="term" value="P:mRNA export from nucleus"/>
    <property type="evidence" value="ECO:0007669"/>
    <property type="project" value="InterPro"/>
</dbReference>
<evidence type="ECO:0000256" key="6">
    <source>
        <dbReference type="SAM" id="Coils"/>
    </source>
</evidence>
<dbReference type="GO" id="GO:0008380">
    <property type="term" value="P:RNA splicing"/>
    <property type="evidence" value="ECO:0007669"/>
    <property type="project" value="UniProtKB-KW"/>
</dbReference>
<evidence type="ECO:0000259" key="10">
    <source>
        <dbReference type="Pfam" id="PF09090"/>
    </source>
</evidence>
<name>A0A834GZ91_RHOSS</name>
<feature type="coiled-coil region" evidence="6">
    <location>
        <begin position="803"/>
        <end position="864"/>
    </location>
</feature>
<reference evidence="11" key="1">
    <citation type="submission" date="2019-11" db="EMBL/GenBank/DDBJ databases">
        <authorList>
            <person name="Liu Y."/>
            <person name="Hou J."/>
            <person name="Li T.-Q."/>
            <person name="Guan C.-H."/>
            <person name="Wu X."/>
            <person name="Wu H.-Z."/>
            <person name="Ling F."/>
            <person name="Zhang R."/>
            <person name="Shi X.-G."/>
            <person name="Ren J.-P."/>
            <person name="Chen E.-F."/>
            <person name="Sun J.-M."/>
        </authorList>
    </citation>
    <scope>NUCLEOTIDE SEQUENCE</scope>
    <source>
        <strain evidence="11">Adult_tree_wgs_1</strain>
        <tissue evidence="11">Leaves</tissue>
    </source>
</reference>
<organism evidence="11 12">
    <name type="scientific">Rhododendron simsii</name>
    <name type="common">Sims's rhododendron</name>
    <dbReference type="NCBI Taxonomy" id="118357"/>
    <lineage>
        <taxon>Eukaryota</taxon>
        <taxon>Viridiplantae</taxon>
        <taxon>Streptophyta</taxon>
        <taxon>Embryophyta</taxon>
        <taxon>Tracheophyta</taxon>
        <taxon>Spermatophyta</taxon>
        <taxon>Magnoliopsida</taxon>
        <taxon>eudicotyledons</taxon>
        <taxon>Gunneridae</taxon>
        <taxon>Pentapetalae</taxon>
        <taxon>asterids</taxon>
        <taxon>Ericales</taxon>
        <taxon>Ericaceae</taxon>
        <taxon>Ericoideae</taxon>
        <taxon>Rhodoreae</taxon>
        <taxon>Rhododendron</taxon>
    </lineage>
</organism>
<keyword evidence="4" id="KW-0508">mRNA splicing</keyword>
<evidence type="ECO:0000313" key="12">
    <source>
        <dbReference type="Proteomes" id="UP000626092"/>
    </source>
</evidence>
<feature type="domain" description="MIF4G-like type 2" evidence="10">
    <location>
        <begin position="647"/>
        <end position="895"/>
    </location>
</feature>
<evidence type="ECO:0000259" key="9">
    <source>
        <dbReference type="Pfam" id="PF09088"/>
    </source>
</evidence>
<dbReference type="GO" id="GO:0006397">
    <property type="term" value="P:mRNA processing"/>
    <property type="evidence" value="ECO:0007669"/>
    <property type="project" value="UniProtKB-KW"/>
</dbReference>
<dbReference type="FunFam" id="1.25.40.180:FF:000029">
    <property type="entry name" value="Nuclear cap-binding protein"/>
    <property type="match status" value="1"/>
</dbReference>
<dbReference type="InterPro" id="IPR015174">
    <property type="entry name" value="MIF4G-like_typ-2"/>
</dbReference>
<dbReference type="Pfam" id="PF09088">
    <property type="entry name" value="MIF4G_like"/>
    <property type="match status" value="1"/>
</dbReference>
<dbReference type="OrthoDB" id="10252707at2759"/>
<comment type="subcellular location">
    <subcellularLocation>
        <location evidence="1">Nucleus</location>
    </subcellularLocation>
</comment>
<dbReference type="PANTHER" id="PTHR12412">
    <property type="entry name" value="CAP BINDING PROTEIN"/>
    <property type="match status" value="1"/>
</dbReference>
<dbReference type="GO" id="GO:0000339">
    <property type="term" value="F:RNA cap binding"/>
    <property type="evidence" value="ECO:0007669"/>
    <property type="project" value="InterPro"/>
</dbReference>
<keyword evidence="6" id="KW-0175">Coiled coil</keyword>
<evidence type="ECO:0000313" key="11">
    <source>
        <dbReference type="EMBL" id="KAF7145416.1"/>
    </source>
</evidence>
<evidence type="ECO:0008006" key="13">
    <source>
        <dbReference type="Google" id="ProtNLM"/>
    </source>
</evidence>
<dbReference type="GO" id="GO:0005846">
    <property type="term" value="C:nuclear cap binding complex"/>
    <property type="evidence" value="ECO:0007669"/>
    <property type="project" value="InterPro"/>
</dbReference>
<dbReference type="InterPro" id="IPR027159">
    <property type="entry name" value="CBP80"/>
</dbReference>
<evidence type="ECO:0000256" key="1">
    <source>
        <dbReference type="ARBA" id="ARBA00004123"/>
    </source>
</evidence>
<proteinExistence type="inferred from homology"/>
<dbReference type="AlphaFoldDB" id="A0A834GZ91"/>
<accession>A0A834GZ91</accession>
<dbReference type="SUPFAM" id="SSF48371">
    <property type="entry name" value="ARM repeat"/>
    <property type="match status" value="4"/>
</dbReference>
<evidence type="ECO:0000256" key="7">
    <source>
        <dbReference type="SAM" id="MobiDB-lite"/>
    </source>
</evidence>
<feature type="region of interest" description="Disordered" evidence="7">
    <location>
        <begin position="923"/>
        <end position="943"/>
    </location>
</feature>
<evidence type="ECO:0000259" key="8">
    <source>
        <dbReference type="Pfam" id="PF02854"/>
    </source>
</evidence>
<feature type="domain" description="MIF4G" evidence="8">
    <location>
        <begin position="70"/>
        <end position="288"/>
    </location>
</feature>
<evidence type="ECO:0000256" key="5">
    <source>
        <dbReference type="ARBA" id="ARBA00023242"/>
    </source>
</evidence>